<dbReference type="GO" id="GO:0006508">
    <property type="term" value="P:proteolysis"/>
    <property type="evidence" value="ECO:0007669"/>
    <property type="project" value="InterPro"/>
</dbReference>
<dbReference type="GO" id="GO:0004252">
    <property type="term" value="F:serine-type endopeptidase activity"/>
    <property type="evidence" value="ECO:0007669"/>
    <property type="project" value="TreeGrafter"/>
</dbReference>
<feature type="domain" description="Peptidase S9 prolyl oligopeptidase catalytic" evidence="3">
    <location>
        <begin position="140"/>
        <end position="298"/>
    </location>
</feature>
<feature type="region of interest" description="Disordered" evidence="2">
    <location>
        <begin position="1"/>
        <end position="23"/>
    </location>
</feature>
<keyword evidence="1" id="KW-0378">Hydrolase</keyword>
<evidence type="ECO:0000256" key="2">
    <source>
        <dbReference type="SAM" id="MobiDB-lite"/>
    </source>
</evidence>
<dbReference type="Pfam" id="PF00326">
    <property type="entry name" value="Peptidase_S9"/>
    <property type="match status" value="1"/>
</dbReference>
<protein>
    <recommendedName>
        <fullName evidence="3">Peptidase S9 prolyl oligopeptidase catalytic domain-containing protein</fullName>
    </recommendedName>
</protein>
<organism evidence="4">
    <name type="scientific">marine metagenome</name>
    <dbReference type="NCBI Taxonomy" id="408172"/>
    <lineage>
        <taxon>unclassified sequences</taxon>
        <taxon>metagenomes</taxon>
        <taxon>ecological metagenomes</taxon>
    </lineage>
</organism>
<evidence type="ECO:0000313" key="4">
    <source>
        <dbReference type="EMBL" id="SVC79411.1"/>
    </source>
</evidence>
<reference evidence="4" key="1">
    <citation type="submission" date="2018-05" db="EMBL/GenBank/DDBJ databases">
        <authorList>
            <person name="Lanie J.A."/>
            <person name="Ng W.-L."/>
            <person name="Kazmierczak K.M."/>
            <person name="Andrzejewski T.M."/>
            <person name="Davidsen T.M."/>
            <person name="Wayne K.J."/>
            <person name="Tettelin H."/>
            <person name="Glass J.I."/>
            <person name="Rusch D."/>
            <person name="Podicherti R."/>
            <person name="Tsui H.-C.T."/>
            <person name="Winkler M.E."/>
        </authorList>
    </citation>
    <scope>NUCLEOTIDE SEQUENCE</scope>
</reference>
<feature type="compositionally biased region" description="Basic and acidic residues" evidence="2">
    <location>
        <begin position="13"/>
        <end position="23"/>
    </location>
</feature>
<evidence type="ECO:0000259" key="3">
    <source>
        <dbReference type="Pfam" id="PF00326"/>
    </source>
</evidence>
<dbReference type="EMBL" id="UINC01111295">
    <property type="protein sequence ID" value="SVC79411.1"/>
    <property type="molecule type" value="Genomic_DNA"/>
</dbReference>
<dbReference type="InterPro" id="IPR001375">
    <property type="entry name" value="Peptidase_S9_cat"/>
</dbReference>
<dbReference type="PANTHER" id="PTHR42776">
    <property type="entry name" value="SERINE PEPTIDASE S9 FAMILY MEMBER"/>
    <property type="match status" value="1"/>
</dbReference>
<gene>
    <name evidence="4" type="ORF">METZ01_LOCUS332265</name>
</gene>
<name>A0A382Q5B4_9ZZZZ</name>
<dbReference type="PANTHER" id="PTHR42776:SF28">
    <property type="entry name" value="GLUTAMYL ENDOPEPTIDASE, CHLOROPLASTIC-RELATED"/>
    <property type="match status" value="1"/>
</dbReference>
<feature type="non-terminal residue" evidence="4">
    <location>
        <position position="1"/>
    </location>
</feature>
<accession>A0A382Q5B4</accession>
<dbReference type="SUPFAM" id="SSF53474">
    <property type="entry name" value="alpha/beta-Hydrolases"/>
    <property type="match status" value="1"/>
</dbReference>
<dbReference type="AlphaFoldDB" id="A0A382Q5B4"/>
<proteinExistence type="predicted"/>
<dbReference type="Gene3D" id="3.40.50.1820">
    <property type="entry name" value="alpha/beta hydrolase"/>
    <property type="match status" value="1"/>
</dbReference>
<sequence>ETQTEHPNYSLRKVGDPGRKPLTDIEDSAKSLHKVAKQLVSYNRNDGVKLNCMLHLPPDYDVSNPDRKPLPTILWAYPRAYTQGTVAGQVANSPHRFSTFSGASPRFLALEGYAVLDQVAMPIVGNPETANDTFAEQIVANAEAAIDAVVEMGVCDRRRVGVGGHSYGGFMAVMLLANSDLFRAGVARSGAFNRTLTPFGFQNERRTLWQARETYLEMSPLLAVPKIRDPILLIHGEKDSNSATTPEQTRRLYHAIKGNGGKARIVMLPHESHTYQARESVGHVLREMVNWFDKHVKEDSVNPE</sequence>
<evidence type="ECO:0000256" key="1">
    <source>
        <dbReference type="ARBA" id="ARBA00022801"/>
    </source>
</evidence>
<dbReference type="InterPro" id="IPR029058">
    <property type="entry name" value="AB_hydrolase_fold"/>
</dbReference>